<gene>
    <name evidence="1" type="ORF">PLOB_00042302</name>
</gene>
<sequence>MATSHEEADNIIAQQSIMCAKQRPGAVLVIGDDTDVFGLLLQLYQSEGLTSAMFTKSPVQQRSTIDIKTTVQKHHAIVPGLLAAHALSSCDTVPTHFGIDKGTVLKFPMRLLSL</sequence>
<proteinExistence type="predicted"/>
<name>A0ABN8PEM1_9CNID</name>
<evidence type="ECO:0000313" key="1">
    <source>
        <dbReference type="EMBL" id="CAH3142054.1"/>
    </source>
</evidence>
<dbReference type="Proteomes" id="UP001159405">
    <property type="component" value="Unassembled WGS sequence"/>
</dbReference>
<protein>
    <recommendedName>
        <fullName evidence="3">NYN domain-containing protein</fullName>
    </recommendedName>
</protein>
<accession>A0ABN8PEM1</accession>
<keyword evidence="2" id="KW-1185">Reference proteome</keyword>
<organism evidence="1 2">
    <name type="scientific">Porites lobata</name>
    <dbReference type="NCBI Taxonomy" id="104759"/>
    <lineage>
        <taxon>Eukaryota</taxon>
        <taxon>Metazoa</taxon>
        <taxon>Cnidaria</taxon>
        <taxon>Anthozoa</taxon>
        <taxon>Hexacorallia</taxon>
        <taxon>Scleractinia</taxon>
        <taxon>Fungiina</taxon>
        <taxon>Poritidae</taxon>
        <taxon>Porites</taxon>
    </lineage>
</organism>
<reference evidence="1 2" key="1">
    <citation type="submission" date="2022-05" db="EMBL/GenBank/DDBJ databases">
        <authorList>
            <consortium name="Genoscope - CEA"/>
            <person name="William W."/>
        </authorList>
    </citation>
    <scope>NUCLEOTIDE SEQUENCE [LARGE SCALE GENOMIC DNA]</scope>
</reference>
<dbReference type="EMBL" id="CALNXK010000068">
    <property type="protein sequence ID" value="CAH3142054.1"/>
    <property type="molecule type" value="Genomic_DNA"/>
</dbReference>
<evidence type="ECO:0008006" key="3">
    <source>
        <dbReference type="Google" id="ProtNLM"/>
    </source>
</evidence>
<evidence type="ECO:0000313" key="2">
    <source>
        <dbReference type="Proteomes" id="UP001159405"/>
    </source>
</evidence>
<comment type="caution">
    <text evidence="1">The sequence shown here is derived from an EMBL/GenBank/DDBJ whole genome shotgun (WGS) entry which is preliminary data.</text>
</comment>